<dbReference type="Gene3D" id="1.20.1050.10">
    <property type="match status" value="1"/>
</dbReference>
<comment type="caution">
    <text evidence="4">The sequence shown here is derived from an EMBL/GenBank/DDBJ whole genome shotgun (WGS) entry which is preliminary data.</text>
</comment>
<dbReference type="Pfam" id="PF00043">
    <property type="entry name" value="GST_C"/>
    <property type="match status" value="1"/>
</dbReference>
<dbReference type="GO" id="GO:0005737">
    <property type="term" value="C:cytoplasm"/>
    <property type="evidence" value="ECO:0007669"/>
    <property type="project" value="TreeGrafter"/>
</dbReference>
<dbReference type="OrthoDB" id="249703at2759"/>
<evidence type="ECO:0000313" key="4">
    <source>
        <dbReference type="EMBL" id="KAJ5407950.1"/>
    </source>
</evidence>
<dbReference type="InterPro" id="IPR004046">
    <property type="entry name" value="GST_C"/>
</dbReference>
<name>A0A9W9W885_9EURO</name>
<dbReference type="Proteomes" id="UP001147747">
    <property type="component" value="Unassembled WGS sequence"/>
</dbReference>
<dbReference type="GO" id="GO:0005634">
    <property type="term" value="C:nucleus"/>
    <property type="evidence" value="ECO:0007669"/>
    <property type="project" value="TreeGrafter"/>
</dbReference>
<dbReference type="PANTHER" id="PTHR43986">
    <property type="entry name" value="ELONGATION FACTOR 1-GAMMA"/>
    <property type="match status" value="1"/>
</dbReference>
<evidence type="ECO:0000313" key="5">
    <source>
        <dbReference type="Proteomes" id="UP001147747"/>
    </source>
</evidence>
<dbReference type="SUPFAM" id="SSF47616">
    <property type="entry name" value="GST C-terminal domain-like"/>
    <property type="match status" value="1"/>
</dbReference>
<feature type="domain" description="GST C-terminal" evidence="3">
    <location>
        <begin position="78"/>
        <end position="202"/>
    </location>
</feature>
<dbReference type="CDD" id="cd03181">
    <property type="entry name" value="GST_C_EF1Bgamma_like"/>
    <property type="match status" value="1"/>
</dbReference>
<reference evidence="4" key="2">
    <citation type="journal article" date="2023" name="IMA Fungus">
        <title>Comparative genomic study of the Penicillium genus elucidates a diverse pangenome and 15 lateral gene transfer events.</title>
        <authorList>
            <person name="Petersen C."/>
            <person name="Sorensen T."/>
            <person name="Nielsen M.R."/>
            <person name="Sondergaard T.E."/>
            <person name="Sorensen J.L."/>
            <person name="Fitzpatrick D.A."/>
            <person name="Frisvad J.C."/>
            <person name="Nielsen K.L."/>
        </authorList>
    </citation>
    <scope>NUCLEOTIDE SEQUENCE</scope>
    <source>
        <strain evidence="4">IBT 29677</strain>
    </source>
</reference>
<keyword evidence="4" id="KW-0251">Elongation factor</keyword>
<dbReference type="AlphaFoldDB" id="A0A9W9W885"/>
<keyword evidence="4" id="KW-0648">Protein biosynthesis</keyword>
<evidence type="ECO:0000259" key="3">
    <source>
        <dbReference type="PROSITE" id="PS50405"/>
    </source>
</evidence>
<evidence type="ECO:0000256" key="2">
    <source>
        <dbReference type="RuleBase" id="RU003494"/>
    </source>
</evidence>
<organism evidence="4 5">
    <name type="scientific">Penicillium cosmopolitanum</name>
    <dbReference type="NCBI Taxonomy" id="1131564"/>
    <lineage>
        <taxon>Eukaryota</taxon>
        <taxon>Fungi</taxon>
        <taxon>Dikarya</taxon>
        <taxon>Ascomycota</taxon>
        <taxon>Pezizomycotina</taxon>
        <taxon>Eurotiomycetes</taxon>
        <taxon>Eurotiomycetidae</taxon>
        <taxon>Eurotiales</taxon>
        <taxon>Aspergillaceae</taxon>
        <taxon>Penicillium</taxon>
    </lineage>
</organism>
<dbReference type="SUPFAM" id="SSF52833">
    <property type="entry name" value="Thioredoxin-like"/>
    <property type="match status" value="1"/>
</dbReference>
<dbReference type="GO" id="GO:0003746">
    <property type="term" value="F:translation elongation factor activity"/>
    <property type="evidence" value="ECO:0007669"/>
    <property type="project" value="UniProtKB-KW"/>
</dbReference>
<dbReference type="EMBL" id="JAPZBU010000004">
    <property type="protein sequence ID" value="KAJ5407950.1"/>
    <property type="molecule type" value="Genomic_DNA"/>
</dbReference>
<dbReference type="RefSeq" id="XP_056492265.1">
    <property type="nucleotide sequence ID" value="XM_056626470.1"/>
</dbReference>
<dbReference type="InterPro" id="IPR004045">
    <property type="entry name" value="Glutathione_S-Trfase_N"/>
</dbReference>
<protein>
    <submittedName>
        <fullName evidence="4">Elongation factor EF-1 gamma subunit</fullName>
    </submittedName>
</protein>
<gene>
    <name evidence="4" type="ORF">N7509_001833</name>
</gene>
<dbReference type="SFLD" id="SFLDG00358">
    <property type="entry name" value="Main_(cytGST)"/>
    <property type="match status" value="1"/>
</dbReference>
<dbReference type="PROSITE" id="PS50405">
    <property type="entry name" value="GST_CTER"/>
    <property type="match status" value="1"/>
</dbReference>
<comment type="similarity">
    <text evidence="1 2">Belongs to the GST superfamily.</text>
</comment>
<proteinExistence type="inferred from homology"/>
<dbReference type="InterPro" id="IPR050802">
    <property type="entry name" value="EF-GSTs"/>
</dbReference>
<accession>A0A9W9W885</accession>
<evidence type="ECO:0000256" key="1">
    <source>
        <dbReference type="ARBA" id="ARBA00007409"/>
    </source>
</evidence>
<dbReference type="InterPro" id="IPR010987">
    <property type="entry name" value="Glutathione-S-Trfase_C-like"/>
</dbReference>
<dbReference type="Pfam" id="PF02798">
    <property type="entry name" value="GST_N"/>
    <property type="match status" value="1"/>
</dbReference>
<reference evidence="4" key="1">
    <citation type="submission" date="2022-12" db="EMBL/GenBank/DDBJ databases">
        <authorList>
            <person name="Petersen C."/>
        </authorList>
    </citation>
    <scope>NUCLEOTIDE SEQUENCE</scope>
    <source>
        <strain evidence="4">IBT 29677</strain>
    </source>
</reference>
<dbReference type="FunFam" id="1.20.1050.10:FF:000006">
    <property type="entry name" value="Elongation factor 1 gamma"/>
    <property type="match status" value="1"/>
</dbReference>
<dbReference type="InterPro" id="IPR040079">
    <property type="entry name" value="Glutathione_S-Trfase"/>
</dbReference>
<sequence length="212" mass="24306">MSFGKLFGFEAFIAKANNLDIELAVTQPRTKNSEYLKLNHLAKIPTFITRDGVVIKEAIAIAFYLASQLNKEKWLGESIEEQTFILQWMSYANSEISPPIADWYRPLVGKAPYDEEKIKNNRIATLRAVKLLEQHLGSRLYLVAERLTLADIFMASLICRGFENVFDAKWRLEHPATTRWFNCVIQQPVWKDTIKKTPICEVSVDNAGKARL</sequence>
<dbReference type="InterPro" id="IPR036282">
    <property type="entry name" value="Glutathione-S-Trfase_C_sf"/>
</dbReference>
<dbReference type="InterPro" id="IPR036249">
    <property type="entry name" value="Thioredoxin-like_sf"/>
</dbReference>
<dbReference type="Gene3D" id="3.40.30.10">
    <property type="entry name" value="Glutaredoxin"/>
    <property type="match status" value="1"/>
</dbReference>
<keyword evidence="5" id="KW-1185">Reference proteome</keyword>
<dbReference type="GeneID" id="81365450"/>
<dbReference type="SFLD" id="SFLDS00019">
    <property type="entry name" value="Glutathione_Transferase_(cytos"/>
    <property type="match status" value="1"/>
</dbReference>
<dbReference type="PANTHER" id="PTHR43986:SF1">
    <property type="entry name" value="ELONGATION FACTOR 1-GAMMA"/>
    <property type="match status" value="1"/>
</dbReference>